<accession>A0ACC1XVL6</accession>
<proteinExistence type="predicted"/>
<evidence type="ECO:0000313" key="2">
    <source>
        <dbReference type="Proteomes" id="UP001164539"/>
    </source>
</evidence>
<protein>
    <submittedName>
        <fullName evidence="1">Aspartic proteinase Asp1</fullName>
    </submittedName>
</protein>
<keyword evidence="2" id="KW-1185">Reference proteome</keyword>
<sequence length="427" mass="46982">MRQGKVGLVLVMVFSLVLGLASASTGDQQPRWRKSLFSHGTTSSLLVNRVGSSILFPVHGNVHPYGYYNVTLYIGQPAKPYFLDLDTGSDLTWLQCDAPCVRCTEAPHPLYRPSNDLVPCNDPICVSLHPPGQHKCEDPDQCDYEVEYADGGSSLGVLVKDVFAFNYTNGQRLNPRLALGCGYDQVPGASSHPLDGILGLGRGESSIVSQLHGQKLIRNVVGHCLSGRSGGFLFFGDDLYDSSQVVWSPMSPDYTKYYSPGVAELFFAGKTTGIKNLPVVFDSGSSYTYLNHFTYQTLTSAIKKELSGKPLKESTDDKTLPLCWKGRKPFKTIRDVKKYFKPVALSFTDGRSKTLFEMTPEAYLIISLSGNVCLGMLNGSEVGLHELTVIGDISMQDKMVIYDNEKQRIGWMPANCDRMPKSKAVNI</sequence>
<organism evidence="1 2">
    <name type="scientific">Melia azedarach</name>
    <name type="common">Chinaberry tree</name>
    <dbReference type="NCBI Taxonomy" id="155640"/>
    <lineage>
        <taxon>Eukaryota</taxon>
        <taxon>Viridiplantae</taxon>
        <taxon>Streptophyta</taxon>
        <taxon>Embryophyta</taxon>
        <taxon>Tracheophyta</taxon>
        <taxon>Spermatophyta</taxon>
        <taxon>Magnoliopsida</taxon>
        <taxon>eudicotyledons</taxon>
        <taxon>Gunneridae</taxon>
        <taxon>Pentapetalae</taxon>
        <taxon>rosids</taxon>
        <taxon>malvids</taxon>
        <taxon>Sapindales</taxon>
        <taxon>Meliaceae</taxon>
        <taxon>Melia</taxon>
    </lineage>
</organism>
<name>A0ACC1XVL6_MELAZ</name>
<dbReference type="Proteomes" id="UP001164539">
    <property type="component" value="Chromosome 7"/>
</dbReference>
<reference evidence="1 2" key="1">
    <citation type="journal article" date="2023" name="Science">
        <title>Complex scaffold remodeling in plant triterpene biosynthesis.</title>
        <authorList>
            <person name="De La Pena R."/>
            <person name="Hodgson H."/>
            <person name="Liu J.C."/>
            <person name="Stephenson M.J."/>
            <person name="Martin A.C."/>
            <person name="Owen C."/>
            <person name="Harkess A."/>
            <person name="Leebens-Mack J."/>
            <person name="Jimenez L.E."/>
            <person name="Osbourn A."/>
            <person name="Sattely E.S."/>
        </authorList>
    </citation>
    <scope>NUCLEOTIDE SEQUENCE [LARGE SCALE GENOMIC DNA]</scope>
    <source>
        <strain evidence="2">cv. JPN11</strain>
        <tissue evidence="1">Leaf</tissue>
    </source>
</reference>
<comment type="caution">
    <text evidence="1">The sequence shown here is derived from an EMBL/GenBank/DDBJ whole genome shotgun (WGS) entry which is preliminary data.</text>
</comment>
<gene>
    <name evidence="1" type="ORF">OWV82_013586</name>
</gene>
<evidence type="ECO:0000313" key="1">
    <source>
        <dbReference type="EMBL" id="KAJ4715201.1"/>
    </source>
</evidence>
<dbReference type="EMBL" id="CM051400">
    <property type="protein sequence ID" value="KAJ4715201.1"/>
    <property type="molecule type" value="Genomic_DNA"/>
</dbReference>